<comment type="pathway">
    <text evidence="2">Protein modification; protein glycosylation.</text>
</comment>
<dbReference type="SUPFAM" id="SSF50370">
    <property type="entry name" value="Ricin B-like lectins"/>
    <property type="match status" value="1"/>
</dbReference>
<feature type="transmembrane region" description="Helical" evidence="2">
    <location>
        <begin position="21"/>
        <end position="38"/>
    </location>
</feature>
<comment type="cofactor">
    <cofactor evidence="2">
        <name>Mn(2+)</name>
        <dbReference type="ChEBI" id="CHEBI:29035"/>
    </cofactor>
</comment>
<keyword evidence="2" id="KW-0464">Manganese</keyword>
<keyword evidence="2" id="KW-0430">Lectin</keyword>
<accession>A0A8J1U0T4</accession>
<keyword evidence="2" id="KW-1133">Transmembrane helix</keyword>
<dbReference type="PANTHER" id="PTHR11675:SF119">
    <property type="entry name" value="POLYPEPTIDE N-ACETYLGALACTOSAMINYLTRANSFERASE 2"/>
    <property type="match status" value="1"/>
</dbReference>
<dbReference type="Proteomes" id="UP000749559">
    <property type="component" value="Unassembled WGS sequence"/>
</dbReference>
<feature type="domain" description="Glycosyltransferase 2-like" evidence="3">
    <location>
        <begin position="203"/>
        <end position="371"/>
    </location>
</feature>
<keyword evidence="5" id="KW-1185">Reference proteome</keyword>
<dbReference type="OrthoDB" id="6269184at2759"/>
<name>A0A8J1U0T4_OWEFU</name>
<keyword evidence="2" id="KW-0472">Membrane</keyword>
<reference evidence="4" key="1">
    <citation type="submission" date="2022-03" db="EMBL/GenBank/DDBJ databases">
        <authorList>
            <person name="Martin C."/>
        </authorList>
    </citation>
    <scope>NUCLEOTIDE SEQUENCE</scope>
</reference>
<evidence type="ECO:0000256" key="2">
    <source>
        <dbReference type="RuleBase" id="RU361242"/>
    </source>
</evidence>
<evidence type="ECO:0000256" key="1">
    <source>
        <dbReference type="ARBA" id="ARBA00023157"/>
    </source>
</evidence>
<dbReference type="GO" id="GO:0030246">
    <property type="term" value="F:carbohydrate binding"/>
    <property type="evidence" value="ECO:0007669"/>
    <property type="project" value="UniProtKB-KW"/>
</dbReference>
<keyword evidence="2" id="KW-0812">Transmembrane</keyword>
<dbReference type="GO" id="GO:0006493">
    <property type="term" value="P:protein O-linked glycosylation"/>
    <property type="evidence" value="ECO:0007669"/>
    <property type="project" value="TreeGrafter"/>
</dbReference>
<dbReference type="InterPro" id="IPR035992">
    <property type="entry name" value="Ricin_B-like_lectins"/>
</dbReference>
<proteinExistence type="inferred from homology"/>
<dbReference type="Gene3D" id="3.90.550.10">
    <property type="entry name" value="Spore Coat Polysaccharide Biosynthesis Protein SpsA, Chain A"/>
    <property type="match status" value="1"/>
</dbReference>
<dbReference type="AlphaFoldDB" id="A0A8J1U0T4"/>
<protein>
    <recommendedName>
        <fullName evidence="2">Polypeptide N-acetylgalactosaminyltransferase</fullName>
        <ecNumber evidence="2">2.4.1.-</ecNumber>
    </recommendedName>
    <alternativeName>
        <fullName evidence="2">Protein-UDP acetylgalactosaminyltransferase</fullName>
    </alternativeName>
</protein>
<dbReference type="GO" id="GO:0000139">
    <property type="term" value="C:Golgi membrane"/>
    <property type="evidence" value="ECO:0007669"/>
    <property type="project" value="UniProtKB-SubCell"/>
</dbReference>
<dbReference type="InterPro" id="IPR001173">
    <property type="entry name" value="Glyco_trans_2-like"/>
</dbReference>
<keyword evidence="2" id="KW-0328">Glycosyltransferase</keyword>
<organism evidence="4 5">
    <name type="scientific">Owenia fusiformis</name>
    <name type="common">Polychaete worm</name>
    <dbReference type="NCBI Taxonomy" id="6347"/>
    <lineage>
        <taxon>Eukaryota</taxon>
        <taxon>Metazoa</taxon>
        <taxon>Spiralia</taxon>
        <taxon>Lophotrochozoa</taxon>
        <taxon>Annelida</taxon>
        <taxon>Polychaeta</taxon>
        <taxon>Sedentaria</taxon>
        <taxon>Canalipalpata</taxon>
        <taxon>Sabellida</taxon>
        <taxon>Oweniida</taxon>
        <taxon>Oweniidae</taxon>
        <taxon>Owenia</taxon>
    </lineage>
</organism>
<keyword evidence="1 2" id="KW-1015">Disulfide bond</keyword>
<gene>
    <name evidence="4" type="ORF">OFUS_LOCUS13134</name>
</gene>
<dbReference type="EMBL" id="CAIIXF020000006">
    <property type="protein sequence ID" value="CAH1787430.1"/>
    <property type="molecule type" value="Genomic_DNA"/>
</dbReference>
<sequence length="679" mass="78442">MYMRFDRLWRMWPRSVQIWGLRLLVLSFITTVYFMISVERTEDHERSAYINQKRNQKLGKYNVNPKHKPIIGITRDITANPIIPPKNTSNPEAVKKRVHRNNLSPSKTAQADLPVAPPKPHLGDIEGLILASNVSHEDWPKYRHALTGIQKTLFKSIERPPDARYNLNATLSDSISLDRMVPDTRPYECLKLQYNIDDLPTASVIIPFYFEPLSMLLRTIHSILNRSPPKLLAEVILVDDASAAEYLHDPLRDYLVHLPKVRLIRHDVREGLIRSRMQGARAATGDVIVFLDAHTEANINWLVEILSHIKRDPHIVVQPLVDGISAQTIEYGSTGGNHIGIMSWDLNYRWIKLGKHETKRLKSPIDPIYTPSLVGCAIAVQRDYFFHIGAFDEGMDIWGGENIELSLRTWLCGGKTLTLPCSRVAHVFKEFTYGFGKLGKDTILQKNLIRIAETFMDEHKKYFYASTRTHKEKRDVKLSDVEWASLERRKKLRKDLFCKPFEWFVNTIIPNLPLPPMDVVFYGEITSQASSLCWVPRQANDGVYIAMTNQCYFHKIIPENYFKITQNGRLMFGELCVEVKMPSPFLVLTKCKLESDIYEQGLWSLMQGGSVEIGKVQVQTYMDKQLYTFCIEQVTNILEPYKGEQVPQVGRCKQDNRFQEWRFTYKIDFETHTNNTRAN</sequence>
<comment type="similarity">
    <text evidence="2">Belongs to the glycosyltransferase 2 family. GalNAc-T subfamily.</text>
</comment>
<evidence type="ECO:0000313" key="4">
    <source>
        <dbReference type="EMBL" id="CAH1787430.1"/>
    </source>
</evidence>
<comment type="subcellular location">
    <subcellularLocation>
        <location evidence="2">Golgi apparatus membrane</location>
        <topology evidence="2">Single-pass type II membrane protein</topology>
    </subcellularLocation>
</comment>
<dbReference type="SUPFAM" id="SSF53448">
    <property type="entry name" value="Nucleotide-diphospho-sugar transferases"/>
    <property type="match status" value="1"/>
</dbReference>
<evidence type="ECO:0000259" key="3">
    <source>
        <dbReference type="Pfam" id="PF00535"/>
    </source>
</evidence>
<comment type="caution">
    <text evidence="4">The sequence shown here is derived from an EMBL/GenBank/DDBJ whole genome shotgun (WGS) entry which is preliminary data.</text>
</comment>
<keyword evidence="2" id="KW-0808">Transferase</keyword>
<dbReference type="EC" id="2.4.1.-" evidence="2"/>
<evidence type="ECO:0000313" key="5">
    <source>
        <dbReference type="Proteomes" id="UP000749559"/>
    </source>
</evidence>
<dbReference type="GO" id="GO:0004653">
    <property type="term" value="F:polypeptide N-acetylgalactosaminyltransferase activity"/>
    <property type="evidence" value="ECO:0007669"/>
    <property type="project" value="TreeGrafter"/>
</dbReference>
<dbReference type="InterPro" id="IPR029044">
    <property type="entry name" value="Nucleotide-diphossugar_trans"/>
</dbReference>
<dbReference type="Pfam" id="PF00535">
    <property type="entry name" value="Glycos_transf_2"/>
    <property type="match status" value="1"/>
</dbReference>
<keyword evidence="2" id="KW-0333">Golgi apparatus</keyword>
<dbReference type="PANTHER" id="PTHR11675">
    <property type="entry name" value="N-ACETYLGALACTOSAMINYLTRANSFERASE"/>
    <property type="match status" value="1"/>
</dbReference>
<dbReference type="UniPathway" id="UPA00378"/>